<dbReference type="GO" id="GO:0000166">
    <property type="term" value="F:nucleotide binding"/>
    <property type="evidence" value="ECO:0007669"/>
    <property type="project" value="UniProtKB-KW"/>
</dbReference>
<proteinExistence type="inferred from homology"/>
<dbReference type="InterPro" id="IPR039093">
    <property type="entry name" value="XRP2"/>
</dbReference>
<comment type="similarity">
    <text evidence="1">Belongs to the TBCC family.</text>
</comment>
<dbReference type="GO" id="GO:0005929">
    <property type="term" value="C:cilium"/>
    <property type="evidence" value="ECO:0007669"/>
    <property type="project" value="TreeGrafter"/>
</dbReference>
<dbReference type="GO" id="GO:0005096">
    <property type="term" value="F:GTPase activator activity"/>
    <property type="evidence" value="ECO:0007669"/>
    <property type="project" value="InterPro"/>
</dbReference>
<reference evidence="5" key="1">
    <citation type="submission" date="2022-11" db="UniProtKB">
        <authorList>
            <consortium name="WormBaseParasite"/>
        </authorList>
    </citation>
    <scope>IDENTIFICATION</scope>
</reference>
<sequence length="238" mass="26089">MFTFSCKPGGRLKKDGSDENISNIGINSTTSLSAIRSDTAFRDVSEKTVFKGSAELCGKPFSIHNCRGSVLVLLDHTATITIEKCNNCVIICGPCKGSIFVRNCTDCLILAACQQFRVQDSHDVEAHIHCSTKPTIEDSELIVAPLLMSYNGIEDDMASAGLDRALNRWDKVQNFTPDTGLFQLMPFDPFANGAIGSEVVSDELLEQLTTFMEKPEAQESVGLKLKTISWVLPTYELL</sequence>
<accession>A0A914HBV6</accession>
<dbReference type="Proteomes" id="UP000887572">
    <property type="component" value="Unplaced"/>
</dbReference>
<organism evidence="4 5">
    <name type="scientific">Globodera rostochiensis</name>
    <name type="common">Golden nematode worm</name>
    <name type="synonym">Heterodera rostochiensis</name>
    <dbReference type="NCBI Taxonomy" id="31243"/>
    <lineage>
        <taxon>Eukaryota</taxon>
        <taxon>Metazoa</taxon>
        <taxon>Ecdysozoa</taxon>
        <taxon>Nematoda</taxon>
        <taxon>Chromadorea</taxon>
        <taxon>Rhabditida</taxon>
        <taxon>Tylenchina</taxon>
        <taxon>Tylenchomorpha</taxon>
        <taxon>Tylenchoidea</taxon>
        <taxon>Heteroderidae</taxon>
        <taxon>Heteroderinae</taxon>
        <taxon>Globodera</taxon>
    </lineage>
</organism>
<evidence type="ECO:0000313" key="5">
    <source>
        <dbReference type="WBParaSite" id="Gr19_v10_g15918.t1"/>
    </source>
</evidence>
<evidence type="ECO:0000313" key="4">
    <source>
        <dbReference type="Proteomes" id="UP000887572"/>
    </source>
</evidence>
<dbReference type="InterPro" id="IPR017901">
    <property type="entry name" value="C-CAP_CF_C-like"/>
</dbReference>
<keyword evidence="4" id="KW-1185">Reference proteome</keyword>
<dbReference type="GO" id="GO:1990075">
    <property type="term" value="C:periciliary membrane compartment"/>
    <property type="evidence" value="ECO:0007669"/>
    <property type="project" value="TreeGrafter"/>
</dbReference>
<evidence type="ECO:0000259" key="3">
    <source>
        <dbReference type="PROSITE" id="PS51329"/>
    </source>
</evidence>
<dbReference type="InterPro" id="IPR006599">
    <property type="entry name" value="CARP_motif"/>
</dbReference>
<dbReference type="PANTHER" id="PTHR15440:SF0">
    <property type="entry name" value="PROTEIN XRP2"/>
    <property type="match status" value="1"/>
</dbReference>
<dbReference type="PANTHER" id="PTHR15440">
    <property type="entry name" value="XRP2 PROTEIN"/>
    <property type="match status" value="1"/>
</dbReference>
<dbReference type="WBParaSite" id="Gr19_v10_g15918.t1">
    <property type="protein sequence ID" value="Gr19_v10_g15918.t1"/>
    <property type="gene ID" value="Gr19_v10_g15918"/>
</dbReference>
<keyword evidence="2" id="KW-0547">Nucleotide-binding</keyword>
<dbReference type="PROSITE" id="PS51329">
    <property type="entry name" value="C_CAP_COFACTOR_C"/>
    <property type="match status" value="1"/>
</dbReference>
<feature type="domain" description="C-CAP/cofactor C-like" evidence="3">
    <location>
        <begin position="8"/>
        <end position="177"/>
    </location>
</feature>
<protein>
    <submittedName>
        <fullName evidence="5">C-CAP/cofactor C-like domain-containing protein</fullName>
    </submittedName>
</protein>
<dbReference type="InterPro" id="IPR016098">
    <property type="entry name" value="CAP/MinC_C"/>
</dbReference>
<dbReference type="AlphaFoldDB" id="A0A914HBV6"/>
<dbReference type="GO" id="GO:0006892">
    <property type="term" value="P:post-Golgi vesicle-mediated transport"/>
    <property type="evidence" value="ECO:0007669"/>
    <property type="project" value="TreeGrafter"/>
</dbReference>
<name>A0A914HBV6_GLORO</name>
<dbReference type="SMART" id="SM00673">
    <property type="entry name" value="CARP"/>
    <property type="match status" value="2"/>
</dbReference>
<dbReference type="Gene3D" id="2.160.20.70">
    <property type="match status" value="1"/>
</dbReference>
<evidence type="ECO:0000256" key="2">
    <source>
        <dbReference type="ARBA" id="ARBA00022741"/>
    </source>
</evidence>
<dbReference type="InterPro" id="IPR012945">
    <property type="entry name" value="Tubulin-bd_cofactor_C_dom"/>
</dbReference>
<evidence type="ECO:0000256" key="1">
    <source>
        <dbReference type="ARBA" id="ARBA00008848"/>
    </source>
</evidence>
<dbReference type="Pfam" id="PF07986">
    <property type="entry name" value="TBCC"/>
    <property type="match status" value="1"/>
</dbReference>